<reference evidence="9" key="1">
    <citation type="journal article" date="2011" name="J. Bacteriol.">
        <title>Genome sequences of eight morphologically diverse alphaproteobacteria.</title>
        <authorList>
            <consortium name="US DOE Joint Genome Institute"/>
            <person name="Brown P.J."/>
            <person name="Kysela D.T."/>
            <person name="Buechlein A."/>
            <person name="Hemmerich C."/>
            <person name="Brun Y.V."/>
        </authorList>
    </citation>
    <scope>NUCLEOTIDE SEQUENCE [LARGE SCALE GENOMIC DNA]</scope>
    <source>
        <strain evidence="9">ATCC 51888 / DSM 1869 / NCIB 11706 / TK 0415</strain>
    </source>
</reference>
<evidence type="ECO:0000313" key="9">
    <source>
        <dbReference type="Proteomes" id="UP000002033"/>
    </source>
</evidence>
<keyword evidence="5 7" id="KW-1133">Transmembrane helix</keyword>
<dbReference type="InterPro" id="IPR032808">
    <property type="entry name" value="DoxX"/>
</dbReference>
<dbReference type="PANTHER" id="PTHR33452">
    <property type="entry name" value="OXIDOREDUCTASE CATD-RELATED"/>
    <property type="match status" value="1"/>
</dbReference>
<keyword evidence="6 7" id="KW-0472">Membrane</keyword>
<keyword evidence="9" id="KW-1185">Reference proteome</keyword>
<gene>
    <name evidence="8" type="ordered locus">Hden_0403</name>
</gene>
<evidence type="ECO:0000256" key="7">
    <source>
        <dbReference type="SAM" id="Phobius"/>
    </source>
</evidence>
<keyword evidence="3" id="KW-1003">Cell membrane</keyword>
<dbReference type="HOGENOM" id="CLU_058421_2_1_5"/>
<dbReference type="PANTHER" id="PTHR33452:SF4">
    <property type="entry name" value="BLL4328 PROTEIN"/>
    <property type="match status" value="1"/>
</dbReference>
<dbReference type="Proteomes" id="UP000002033">
    <property type="component" value="Chromosome"/>
</dbReference>
<dbReference type="OrthoDB" id="9808524at2"/>
<sequence length="135" mass="14402">MNEHALEAWAPRVLSILRIVAAVLFFEHGTQKLLGFPARPDGGAGPEIFSLIGASGVLELVGGALLILGLFTRPVAFVLSGEMAFAYWMAHAPKSAFPLLNGGDASILYCFVFLYIFFAGPGPWSLDAKRAGSTF</sequence>
<evidence type="ECO:0000256" key="6">
    <source>
        <dbReference type="ARBA" id="ARBA00023136"/>
    </source>
</evidence>
<keyword evidence="4 7" id="KW-0812">Transmembrane</keyword>
<protein>
    <submittedName>
        <fullName evidence="8">DoxX family protein</fullName>
    </submittedName>
</protein>
<feature type="transmembrane region" description="Helical" evidence="7">
    <location>
        <begin position="105"/>
        <end position="126"/>
    </location>
</feature>
<dbReference type="EMBL" id="CP002083">
    <property type="protein sequence ID" value="ADJ22225.1"/>
    <property type="molecule type" value="Genomic_DNA"/>
</dbReference>
<dbReference type="AlphaFoldDB" id="D8JRJ6"/>
<feature type="transmembrane region" description="Helical" evidence="7">
    <location>
        <begin position="48"/>
        <end position="68"/>
    </location>
</feature>
<dbReference type="RefSeq" id="WP_013214444.1">
    <property type="nucleotide sequence ID" value="NC_014313.1"/>
</dbReference>
<accession>D8JRJ6</accession>
<evidence type="ECO:0000256" key="3">
    <source>
        <dbReference type="ARBA" id="ARBA00022475"/>
    </source>
</evidence>
<dbReference type="Pfam" id="PF07681">
    <property type="entry name" value="DoxX"/>
    <property type="match status" value="1"/>
</dbReference>
<evidence type="ECO:0000256" key="1">
    <source>
        <dbReference type="ARBA" id="ARBA00004651"/>
    </source>
</evidence>
<feature type="transmembrane region" description="Helical" evidence="7">
    <location>
        <begin position="75"/>
        <end position="93"/>
    </location>
</feature>
<dbReference type="GO" id="GO:0005886">
    <property type="term" value="C:plasma membrane"/>
    <property type="evidence" value="ECO:0007669"/>
    <property type="project" value="UniProtKB-SubCell"/>
</dbReference>
<evidence type="ECO:0000256" key="4">
    <source>
        <dbReference type="ARBA" id="ARBA00022692"/>
    </source>
</evidence>
<evidence type="ECO:0000256" key="5">
    <source>
        <dbReference type="ARBA" id="ARBA00022989"/>
    </source>
</evidence>
<evidence type="ECO:0000256" key="2">
    <source>
        <dbReference type="ARBA" id="ARBA00006679"/>
    </source>
</evidence>
<comment type="similarity">
    <text evidence="2">Belongs to the DoxX family.</text>
</comment>
<dbReference type="InterPro" id="IPR051907">
    <property type="entry name" value="DoxX-like_oxidoreductase"/>
</dbReference>
<dbReference type="eggNOG" id="COG2259">
    <property type="taxonomic scope" value="Bacteria"/>
</dbReference>
<organism evidence="8 9">
    <name type="scientific">Hyphomicrobium denitrificans (strain ATCC 51888 / DSM 1869 / NCIMB 11706 / TK 0415)</name>
    <dbReference type="NCBI Taxonomy" id="582899"/>
    <lineage>
        <taxon>Bacteria</taxon>
        <taxon>Pseudomonadati</taxon>
        <taxon>Pseudomonadota</taxon>
        <taxon>Alphaproteobacteria</taxon>
        <taxon>Hyphomicrobiales</taxon>
        <taxon>Hyphomicrobiaceae</taxon>
        <taxon>Hyphomicrobium</taxon>
    </lineage>
</organism>
<proteinExistence type="inferred from homology"/>
<comment type="subcellular location">
    <subcellularLocation>
        <location evidence="1">Cell membrane</location>
        <topology evidence="1">Multi-pass membrane protein</topology>
    </subcellularLocation>
</comment>
<evidence type="ECO:0000313" key="8">
    <source>
        <dbReference type="EMBL" id="ADJ22225.1"/>
    </source>
</evidence>
<name>D8JRJ6_HYPDA</name>
<dbReference type="KEGG" id="hdn:Hden_0403"/>